<dbReference type="SMART" id="SM00287">
    <property type="entry name" value="SH3b"/>
    <property type="match status" value="2"/>
</dbReference>
<feature type="region of interest" description="Disordered" evidence="1">
    <location>
        <begin position="253"/>
        <end position="280"/>
    </location>
</feature>
<gene>
    <name evidence="3" type="ORF">C7U56_04865</name>
</gene>
<feature type="domain" description="SH3b" evidence="2">
    <location>
        <begin position="73"/>
        <end position="136"/>
    </location>
</feature>
<feature type="compositionally biased region" description="Polar residues" evidence="1">
    <location>
        <begin position="38"/>
        <end position="56"/>
    </location>
</feature>
<dbReference type="Proteomes" id="UP000241048">
    <property type="component" value="Unassembled WGS sequence"/>
</dbReference>
<reference evidence="3 4" key="1">
    <citation type="submission" date="2018-03" db="EMBL/GenBank/DDBJ databases">
        <title>Lachnoclostridium SNUG30386 gen.nov., sp.nov., isolated from human faeces.</title>
        <authorList>
            <person name="Seo B."/>
            <person name="Jeon K."/>
            <person name="Ko G."/>
        </authorList>
    </citation>
    <scope>NUCLEOTIDE SEQUENCE [LARGE SCALE GENOMIC DNA]</scope>
    <source>
        <strain evidence="3 4">SNUG30386</strain>
    </source>
</reference>
<evidence type="ECO:0000313" key="3">
    <source>
        <dbReference type="EMBL" id="PST39343.1"/>
    </source>
</evidence>
<accession>A0A2T3FVP6</accession>
<dbReference type="InterPro" id="IPR011105">
    <property type="entry name" value="Cell_wall_hydrolase_SleB"/>
</dbReference>
<feature type="domain" description="SH3b" evidence="2">
    <location>
        <begin position="147"/>
        <end position="210"/>
    </location>
</feature>
<keyword evidence="4" id="KW-1185">Reference proteome</keyword>
<dbReference type="PANTHER" id="PTHR34408">
    <property type="entry name" value="FAMILY PROTEIN, PUTATIVE-RELATED"/>
    <property type="match status" value="1"/>
</dbReference>
<name>A0A2T3FVP6_9CLOT</name>
<organism evidence="3 4">
    <name type="scientific">Clostridium fessum</name>
    <dbReference type="NCBI Taxonomy" id="2126740"/>
    <lineage>
        <taxon>Bacteria</taxon>
        <taxon>Bacillati</taxon>
        <taxon>Bacillota</taxon>
        <taxon>Clostridia</taxon>
        <taxon>Eubacteriales</taxon>
        <taxon>Clostridiaceae</taxon>
        <taxon>Clostridium</taxon>
    </lineage>
</organism>
<dbReference type="PANTHER" id="PTHR34408:SF1">
    <property type="entry name" value="GLYCOSYL HYDROLASE FAMILY 19 DOMAIN-CONTAINING PROTEIN HI_1415"/>
    <property type="match status" value="1"/>
</dbReference>
<dbReference type="Gene3D" id="2.30.30.40">
    <property type="entry name" value="SH3 Domains"/>
    <property type="match status" value="2"/>
</dbReference>
<dbReference type="GO" id="GO:0016787">
    <property type="term" value="F:hydrolase activity"/>
    <property type="evidence" value="ECO:0007669"/>
    <property type="project" value="UniProtKB-KW"/>
</dbReference>
<keyword evidence="3" id="KW-0378">Hydrolase</keyword>
<proteinExistence type="predicted"/>
<dbReference type="Pfam" id="PF08239">
    <property type="entry name" value="SH3_3"/>
    <property type="match status" value="2"/>
</dbReference>
<dbReference type="InterPro" id="IPR003646">
    <property type="entry name" value="SH3-like_bac-type"/>
</dbReference>
<evidence type="ECO:0000256" key="1">
    <source>
        <dbReference type="SAM" id="MobiDB-lite"/>
    </source>
</evidence>
<comment type="caution">
    <text evidence="3">The sequence shown here is derived from an EMBL/GenBank/DDBJ whole genome shotgun (WGS) entry which is preliminary data.</text>
</comment>
<sequence length="412" mass="43432">MMAIYFLILFIVAGAALLVFLCLSKPSDKKNKAGSDPSIASSSTLKNSHQTGTDAKSTAKAKIKEEKPVDPYENLAVANVDDALNLREKPDTDAKVLGTCFRGGGGTILKRKNGWTKIRSGRLEGWLKDDYLVFGDDIKPLAKELGLYIATVSTQTLHVREEASTDSAIVGLAAAEDYYPVLSQETGWVKIQLSVDTSGYVSSDYVTISVKPGRAISIEAEMAALEAARQAAEEAEQASRAAEEAQIAAAKSQAEANAAKGSSQTSGKSGNSGSSSKKSTAAPAAKSSYVISASESDVYLLSACLTMEANGGSYESYLAVGSLIVNRVKSGKWGKSISSVIYADGQFPGATSGLLDKYLDRGPSSTATKAAKAALAGENQIGDYLYFTSTKSANYDSYSSYQVVGGNCFYKK</sequence>
<dbReference type="EMBL" id="PYLO01000001">
    <property type="protein sequence ID" value="PST39343.1"/>
    <property type="molecule type" value="Genomic_DNA"/>
</dbReference>
<evidence type="ECO:0000313" key="4">
    <source>
        <dbReference type="Proteomes" id="UP000241048"/>
    </source>
</evidence>
<feature type="region of interest" description="Disordered" evidence="1">
    <location>
        <begin position="28"/>
        <end position="63"/>
    </location>
</feature>
<dbReference type="Pfam" id="PF07486">
    <property type="entry name" value="Hydrolase_2"/>
    <property type="match status" value="1"/>
</dbReference>
<dbReference type="InterPro" id="IPR052354">
    <property type="entry name" value="Cell_Wall_Dynamics_Protein"/>
</dbReference>
<dbReference type="Gene3D" id="1.10.10.2520">
    <property type="entry name" value="Cell wall hydrolase SleB, domain 1"/>
    <property type="match status" value="1"/>
</dbReference>
<evidence type="ECO:0000259" key="2">
    <source>
        <dbReference type="PROSITE" id="PS51781"/>
    </source>
</evidence>
<dbReference type="InterPro" id="IPR042047">
    <property type="entry name" value="SleB_dom1"/>
</dbReference>
<dbReference type="PROSITE" id="PS51781">
    <property type="entry name" value="SH3B"/>
    <property type="match status" value="2"/>
</dbReference>
<protein>
    <submittedName>
        <fullName evidence="3">Cell wall hydrolase</fullName>
    </submittedName>
</protein>
<dbReference type="AlphaFoldDB" id="A0A2T3FVP6"/>